<evidence type="ECO:0000313" key="6">
    <source>
        <dbReference type="EMBL" id="PPK92936.1"/>
    </source>
</evidence>
<evidence type="ECO:0000256" key="2">
    <source>
        <dbReference type="ARBA" id="ARBA00022840"/>
    </source>
</evidence>
<feature type="compositionally biased region" description="Pro residues" evidence="3">
    <location>
        <begin position="1"/>
        <end position="11"/>
    </location>
</feature>
<keyword evidence="6" id="KW-0347">Helicase</keyword>
<dbReference type="GO" id="GO:0036297">
    <property type="term" value="P:interstrand cross-link repair"/>
    <property type="evidence" value="ECO:0007669"/>
    <property type="project" value="TreeGrafter"/>
</dbReference>
<dbReference type="PROSITE" id="PS51192">
    <property type="entry name" value="HELICASE_ATP_BIND_1"/>
    <property type="match status" value="1"/>
</dbReference>
<dbReference type="CDD" id="cd17923">
    <property type="entry name" value="DEXHc_Hrq1-like"/>
    <property type="match status" value="1"/>
</dbReference>
<dbReference type="NCBIfam" id="TIGR03817">
    <property type="entry name" value="DECH_helic"/>
    <property type="match status" value="1"/>
</dbReference>
<feature type="region of interest" description="Disordered" evidence="3">
    <location>
        <begin position="1"/>
        <end position="27"/>
    </location>
</feature>
<dbReference type="SUPFAM" id="SSF52540">
    <property type="entry name" value="P-loop containing nucleoside triphosphate hydrolases"/>
    <property type="match status" value="1"/>
</dbReference>
<dbReference type="InterPro" id="IPR022307">
    <property type="entry name" value="Helicase_put_actinobac"/>
</dbReference>
<dbReference type="EMBL" id="PTJD01000012">
    <property type="protein sequence ID" value="PPK92936.1"/>
    <property type="molecule type" value="Genomic_DNA"/>
</dbReference>
<dbReference type="Proteomes" id="UP000239485">
    <property type="component" value="Unassembled WGS sequence"/>
</dbReference>
<dbReference type="InterPro" id="IPR001650">
    <property type="entry name" value="Helicase_C-like"/>
</dbReference>
<feature type="compositionally biased region" description="Low complexity" evidence="3">
    <location>
        <begin position="12"/>
        <end position="24"/>
    </location>
</feature>
<dbReference type="GO" id="GO:0003676">
    <property type="term" value="F:nucleic acid binding"/>
    <property type="evidence" value="ECO:0007669"/>
    <property type="project" value="InterPro"/>
</dbReference>
<dbReference type="InterPro" id="IPR011545">
    <property type="entry name" value="DEAD/DEAH_box_helicase_dom"/>
</dbReference>
<dbReference type="RefSeq" id="WP_211291179.1">
    <property type="nucleotide sequence ID" value="NZ_PTJD01000012.1"/>
</dbReference>
<proteinExistence type="predicted"/>
<feature type="region of interest" description="Disordered" evidence="3">
    <location>
        <begin position="321"/>
        <end position="363"/>
    </location>
</feature>
<keyword evidence="1" id="KW-0547">Nucleotide-binding</keyword>
<dbReference type="InterPro" id="IPR014001">
    <property type="entry name" value="Helicase_ATP-bd"/>
</dbReference>
<dbReference type="PANTHER" id="PTHR47957">
    <property type="entry name" value="ATP-DEPENDENT HELICASE HRQ1"/>
    <property type="match status" value="1"/>
</dbReference>
<evidence type="ECO:0000259" key="4">
    <source>
        <dbReference type="PROSITE" id="PS51192"/>
    </source>
</evidence>
<dbReference type="PROSITE" id="PS51194">
    <property type="entry name" value="HELICASE_CTER"/>
    <property type="match status" value="1"/>
</dbReference>
<organism evidence="6 7">
    <name type="scientific">Kineococcus xinjiangensis</name>
    <dbReference type="NCBI Taxonomy" id="512762"/>
    <lineage>
        <taxon>Bacteria</taxon>
        <taxon>Bacillati</taxon>
        <taxon>Actinomycetota</taxon>
        <taxon>Actinomycetes</taxon>
        <taxon>Kineosporiales</taxon>
        <taxon>Kineosporiaceae</taxon>
        <taxon>Kineococcus</taxon>
    </lineage>
</organism>
<gene>
    <name evidence="6" type="ORF">CLV92_112115</name>
</gene>
<evidence type="ECO:0000313" key="7">
    <source>
        <dbReference type="Proteomes" id="UP000239485"/>
    </source>
</evidence>
<dbReference type="SMART" id="SM00487">
    <property type="entry name" value="DEXDc"/>
    <property type="match status" value="1"/>
</dbReference>
<dbReference type="GO" id="GO:0005524">
    <property type="term" value="F:ATP binding"/>
    <property type="evidence" value="ECO:0007669"/>
    <property type="project" value="UniProtKB-KW"/>
</dbReference>
<name>A0A2S6IFH2_9ACTN</name>
<dbReference type="PANTHER" id="PTHR47957:SF3">
    <property type="entry name" value="ATP-DEPENDENT HELICASE HRQ1"/>
    <property type="match status" value="1"/>
</dbReference>
<evidence type="ECO:0000256" key="1">
    <source>
        <dbReference type="ARBA" id="ARBA00022741"/>
    </source>
</evidence>
<dbReference type="InterPro" id="IPR055227">
    <property type="entry name" value="HRQ1_WHD"/>
</dbReference>
<dbReference type="Pfam" id="PF09369">
    <property type="entry name" value="MZB"/>
    <property type="match status" value="1"/>
</dbReference>
<dbReference type="CDD" id="cd18797">
    <property type="entry name" value="SF2_C_Hrq"/>
    <property type="match status" value="1"/>
</dbReference>
<evidence type="ECO:0000256" key="3">
    <source>
        <dbReference type="SAM" id="MobiDB-lite"/>
    </source>
</evidence>
<feature type="domain" description="Helicase C-terminal" evidence="5">
    <location>
        <begin position="373"/>
        <end position="525"/>
    </location>
</feature>
<dbReference type="Pfam" id="PF00271">
    <property type="entry name" value="Helicase_C"/>
    <property type="match status" value="1"/>
</dbReference>
<dbReference type="Gene3D" id="3.40.50.300">
    <property type="entry name" value="P-loop containing nucleotide triphosphate hydrolases"/>
    <property type="match status" value="2"/>
</dbReference>
<dbReference type="GO" id="GO:0006289">
    <property type="term" value="P:nucleotide-excision repair"/>
    <property type="evidence" value="ECO:0007669"/>
    <property type="project" value="TreeGrafter"/>
</dbReference>
<protein>
    <submittedName>
        <fullName evidence="6">DEAD/DEAH box helicase domain-containing protein</fullName>
    </submittedName>
</protein>
<dbReference type="Pfam" id="PF22982">
    <property type="entry name" value="WHD_HRQ1"/>
    <property type="match status" value="1"/>
</dbReference>
<sequence>MTGPSPAPEPARAPGRAGAAAGQGDAERLEALLRRRGVGRLRHLERLPARAGRTGEWPAWADPEVVAAFTRRGVQRPWLHQVRTAEAVHAGRSTVLSAGTASGKSLAYLLPVLSDLRAGSRGPTGRDATALYLSPTKALAADQLDGLRALGVPGVRAATYDGDTPPEERRWVREHAGYVLTNADMLHRSLLPGHERWSSFLRRLRYVVVDECHSYRGVFGAHTAAVLRRLRRIAARYGARPVFVLASATVADPAATARRLVGLDVEAVVEDTSTRGPVSLALWEPPLLVDRASSRGGGPALETGDGADVAEALARLDDALGAPEDTAPAGPEDPAGLDDRESRRATARATGHPPAADGTGPLRRSATAEAADLLADLVSEQVRTLVFVRSRHAAEAVATTARRVLAEIRPSARERVAAYRGGFLPEERRALEADLREGRLLGLSTTSALELGVDVSGLDAVLVAGWPGTRASWWQQVGRAGRRGGHALGVLIARDDPLDTYLVNHPEALLGPAVEAAVFDPGNPYVLAPHLCAAAAEIPLSDADLELFGPTAADVCELLVQRGMLRRRPTGWYWTRRERAADLTDLRGGGGEPVRVVERGTGRVLGTVDASASHHAVFPGAVYVHQGVTHLVDDLDLEESVAVVHREEPDYTTHARELADVRVLATDGSERAGAFALHWGVVEVASQVVGFLRRRLRTGQVLGEVPLDLPERRLRTRAVWWTVDPEVALDLLAAADGGGEAARAAAQLRVPGALHAAEHAAIGMLPLLATCDRWDLGGLSTAAHPDTGLPTVFVHDAVPGGAGFSDRGRARAARWIGATRDAVGSCECAVGCPSCVQSPKCGNGNEPLDKEGALALLGALAAALAGVLPEAEQDPAAGTGPGG</sequence>
<dbReference type="AlphaFoldDB" id="A0A2S6IFH2"/>
<dbReference type="Pfam" id="PF00270">
    <property type="entry name" value="DEAD"/>
    <property type="match status" value="1"/>
</dbReference>
<dbReference type="InterPro" id="IPR018973">
    <property type="entry name" value="MZB"/>
</dbReference>
<keyword evidence="7" id="KW-1185">Reference proteome</keyword>
<evidence type="ECO:0000259" key="5">
    <source>
        <dbReference type="PROSITE" id="PS51194"/>
    </source>
</evidence>
<dbReference type="SMART" id="SM00490">
    <property type="entry name" value="HELICc"/>
    <property type="match status" value="1"/>
</dbReference>
<comment type="caution">
    <text evidence="6">The sequence shown here is derived from an EMBL/GenBank/DDBJ whole genome shotgun (WGS) entry which is preliminary data.</text>
</comment>
<feature type="domain" description="Helicase ATP-binding" evidence="4">
    <location>
        <begin position="85"/>
        <end position="268"/>
    </location>
</feature>
<dbReference type="InterPro" id="IPR027417">
    <property type="entry name" value="P-loop_NTPase"/>
</dbReference>
<keyword evidence="6" id="KW-0378">Hydrolase</keyword>
<accession>A0A2S6IFH2</accession>
<reference evidence="6 7" key="1">
    <citation type="submission" date="2018-02" db="EMBL/GenBank/DDBJ databases">
        <title>Genomic Encyclopedia of Archaeal and Bacterial Type Strains, Phase II (KMG-II): from individual species to whole genera.</title>
        <authorList>
            <person name="Goeker M."/>
        </authorList>
    </citation>
    <scope>NUCLEOTIDE SEQUENCE [LARGE SCALE GENOMIC DNA]</scope>
    <source>
        <strain evidence="6 7">DSM 22857</strain>
    </source>
</reference>
<keyword evidence="2" id="KW-0067">ATP-binding</keyword>
<dbReference type="GO" id="GO:0043138">
    <property type="term" value="F:3'-5' DNA helicase activity"/>
    <property type="evidence" value="ECO:0007669"/>
    <property type="project" value="TreeGrafter"/>
</dbReference>